<reference evidence="1" key="2">
    <citation type="journal article" date="2015" name="Data Brief">
        <title>Shoot transcriptome of the giant reed, Arundo donax.</title>
        <authorList>
            <person name="Barrero R.A."/>
            <person name="Guerrero F.D."/>
            <person name="Moolhuijzen P."/>
            <person name="Goolsby J.A."/>
            <person name="Tidwell J."/>
            <person name="Bellgard S.E."/>
            <person name="Bellgard M.I."/>
        </authorList>
    </citation>
    <scope>NUCLEOTIDE SEQUENCE</scope>
    <source>
        <tissue evidence="1">Shoot tissue taken approximately 20 cm above the soil surface</tissue>
    </source>
</reference>
<dbReference type="EMBL" id="GBRH01266932">
    <property type="protein sequence ID" value="JAD30963.1"/>
    <property type="molecule type" value="Transcribed_RNA"/>
</dbReference>
<name>A0A0A8YZT7_ARUDO</name>
<proteinExistence type="predicted"/>
<accession>A0A0A8YZT7</accession>
<protein>
    <submittedName>
        <fullName evidence="1">Uncharacterized protein</fullName>
    </submittedName>
</protein>
<organism evidence="1">
    <name type="scientific">Arundo donax</name>
    <name type="common">Giant reed</name>
    <name type="synonym">Donax arundinaceus</name>
    <dbReference type="NCBI Taxonomy" id="35708"/>
    <lineage>
        <taxon>Eukaryota</taxon>
        <taxon>Viridiplantae</taxon>
        <taxon>Streptophyta</taxon>
        <taxon>Embryophyta</taxon>
        <taxon>Tracheophyta</taxon>
        <taxon>Spermatophyta</taxon>
        <taxon>Magnoliopsida</taxon>
        <taxon>Liliopsida</taxon>
        <taxon>Poales</taxon>
        <taxon>Poaceae</taxon>
        <taxon>PACMAD clade</taxon>
        <taxon>Arundinoideae</taxon>
        <taxon>Arundineae</taxon>
        <taxon>Arundo</taxon>
    </lineage>
</organism>
<evidence type="ECO:0000313" key="1">
    <source>
        <dbReference type="EMBL" id="JAD30963.1"/>
    </source>
</evidence>
<dbReference type="AlphaFoldDB" id="A0A0A8YZT7"/>
<reference evidence="1" key="1">
    <citation type="submission" date="2014-09" db="EMBL/GenBank/DDBJ databases">
        <authorList>
            <person name="Magalhaes I.L.F."/>
            <person name="Oliveira U."/>
            <person name="Santos F.R."/>
            <person name="Vidigal T.H.D.A."/>
            <person name="Brescovit A.D."/>
            <person name="Santos A.J."/>
        </authorList>
    </citation>
    <scope>NUCLEOTIDE SEQUENCE</scope>
    <source>
        <tissue evidence="1">Shoot tissue taken approximately 20 cm above the soil surface</tissue>
    </source>
</reference>
<sequence>MPSAHIFCETKHDTTLKNH</sequence>